<comment type="similarity">
    <text evidence="1 3">Belongs to the glutaredoxin family.</text>
</comment>
<sequence length="80" mass="9329">MIIRVFGMGCKKCTETYENVKKALEELEINAEIKKIMDLNEISEWVLMTPAVSFDDDIIFEGKVPSILEVKKELEMYLKR</sequence>
<keyword evidence="6" id="KW-0175">Coiled coil</keyword>
<dbReference type="InterPro" id="IPR012336">
    <property type="entry name" value="Thioredoxin-like_fold"/>
</dbReference>
<keyword evidence="3 5" id="KW-0676">Redox-active center</keyword>
<dbReference type="Pfam" id="PF13192">
    <property type="entry name" value="Thioredoxin_3"/>
    <property type="match status" value="1"/>
</dbReference>
<dbReference type="Gene3D" id="3.40.30.10">
    <property type="entry name" value="Glutaredoxin"/>
    <property type="match status" value="1"/>
</dbReference>
<dbReference type="InterPro" id="IPR005243">
    <property type="entry name" value="THIRX-like_proc"/>
</dbReference>
<dbReference type="PIRSF" id="PIRSF037031">
    <property type="entry name" value="Redox_disulphide_2"/>
    <property type="match status" value="1"/>
</dbReference>
<dbReference type="HOGENOM" id="CLU_090389_18_1_2"/>
<evidence type="ECO:0000256" key="3">
    <source>
        <dbReference type="PIRNR" id="PIRNR037031"/>
    </source>
</evidence>
<evidence type="ECO:0000256" key="4">
    <source>
        <dbReference type="PIRSR" id="PIRSR037031-50"/>
    </source>
</evidence>
<dbReference type="Proteomes" id="UP000001107">
    <property type="component" value="Chromosome"/>
</dbReference>
<reference evidence="8" key="1">
    <citation type="submission" date="2007-06" db="EMBL/GenBank/DDBJ databases">
        <title>Complete sequence of Methanococcus vannielii SB.</title>
        <authorList>
            <consortium name="US DOE Joint Genome Institute"/>
            <person name="Copeland A."/>
            <person name="Lucas S."/>
            <person name="Lapidus A."/>
            <person name="Barry K."/>
            <person name="Glavina del Rio T."/>
            <person name="Dalin E."/>
            <person name="Tice H."/>
            <person name="Pitluck S."/>
            <person name="Chain P."/>
            <person name="Malfatti S."/>
            <person name="Shin M."/>
            <person name="Vergez L."/>
            <person name="Schmutz J."/>
            <person name="Larimer F."/>
            <person name="Land M."/>
            <person name="Hauser L."/>
            <person name="Kyrpides N."/>
            <person name="Anderson I."/>
            <person name="Sieprawska-Lupa M."/>
            <person name="Whitman W.B."/>
            <person name="Richardson P."/>
        </authorList>
    </citation>
    <scope>NUCLEOTIDE SEQUENCE [LARGE SCALE GENOMIC DNA]</scope>
    <source>
        <strain evidence="8">SB</strain>
    </source>
</reference>
<evidence type="ECO:0000313" key="9">
    <source>
        <dbReference type="Proteomes" id="UP000001107"/>
    </source>
</evidence>
<dbReference type="eggNOG" id="arCOG02713">
    <property type="taxonomic scope" value="Archaea"/>
</dbReference>
<accession>A6UQ32</accession>
<evidence type="ECO:0000256" key="2">
    <source>
        <dbReference type="ARBA" id="ARBA00022982"/>
    </source>
</evidence>
<dbReference type="PANTHER" id="PTHR36450">
    <property type="entry name" value="THIOREDOXIN"/>
    <property type="match status" value="1"/>
</dbReference>
<evidence type="ECO:0000256" key="1">
    <source>
        <dbReference type="ARBA" id="ARBA00007787"/>
    </source>
</evidence>
<dbReference type="STRING" id="406327.Mevan_0698"/>
<dbReference type="NCBIfam" id="TIGR00412">
    <property type="entry name" value="redox_disulf_2"/>
    <property type="match status" value="1"/>
</dbReference>
<feature type="disulfide bond" description="Redox-active" evidence="5">
    <location>
        <begin position="10"/>
        <end position="13"/>
    </location>
</feature>
<dbReference type="GeneID" id="5324491"/>
<dbReference type="RefSeq" id="WP_011972506.1">
    <property type="nucleotide sequence ID" value="NC_009634.1"/>
</dbReference>
<dbReference type="PANTHER" id="PTHR36450:SF1">
    <property type="entry name" value="THIOREDOXIN"/>
    <property type="match status" value="1"/>
</dbReference>
<dbReference type="SUPFAM" id="SSF52833">
    <property type="entry name" value="Thioredoxin-like"/>
    <property type="match status" value="1"/>
</dbReference>
<keyword evidence="5" id="KW-1015">Disulfide bond</keyword>
<proteinExistence type="inferred from homology"/>
<evidence type="ECO:0000313" key="8">
    <source>
        <dbReference type="EMBL" id="ABR54604.1"/>
    </source>
</evidence>
<feature type="active site" description="Nucleophile" evidence="4">
    <location>
        <position position="13"/>
    </location>
</feature>
<evidence type="ECO:0000259" key="7">
    <source>
        <dbReference type="Pfam" id="PF13192"/>
    </source>
</evidence>
<feature type="active site" description="Nucleophile" evidence="4">
    <location>
        <position position="10"/>
    </location>
</feature>
<dbReference type="InterPro" id="IPR036249">
    <property type="entry name" value="Thioredoxin-like_sf"/>
</dbReference>
<comment type="function">
    <text evidence="3">Does not function as a glutathione-disulfide oxidoreductase in the presence of glutathione and glutathione reductase. Has low thioredoxin activity in vitro.</text>
</comment>
<dbReference type="KEGG" id="mvn:Mevan_0698"/>
<organism evidence="8 9">
    <name type="scientific">Methanococcus vannielii (strain ATCC 35089 / DSM 1224 / JCM 13029 / OCM 148 / SB)</name>
    <dbReference type="NCBI Taxonomy" id="406327"/>
    <lineage>
        <taxon>Archaea</taxon>
        <taxon>Methanobacteriati</taxon>
        <taxon>Methanobacteriota</taxon>
        <taxon>Methanomada group</taxon>
        <taxon>Methanococci</taxon>
        <taxon>Methanococcales</taxon>
        <taxon>Methanococcaceae</taxon>
        <taxon>Methanococcus</taxon>
    </lineage>
</organism>
<name>A6UQ32_METVS</name>
<keyword evidence="3" id="KW-0813">Transport</keyword>
<dbReference type="AlphaFoldDB" id="A6UQ32"/>
<feature type="coiled-coil region" evidence="6">
    <location>
        <begin position="10"/>
        <end position="37"/>
    </location>
</feature>
<gene>
    <name evidence="8" type="ordered locus">Mevan_0698</name>
</gene>
<feature type="domain" description="Thioredoxin-like fold" evidence="7">
    <location>
        <begin position="1"/>
        <end position="72"/>
    </location>
</feature>
<keyword evidence="2 3" id="KW-0249">Electron transport</keyword>
<evidence type="ECO:0000256" key="6">
    <source>
        <dbReference type="SAM" id="Coils"/>
    </source>
</evidence>
<protein>
    <recommendedName>
        <fullName evidence="3">Thioredoxin</fullName>
    </recommendedName>
</protein>
<dbReference type="OrthoDB" id="50016at2157"/>
<dbReference type="EMBL" id="CP000742">
    <property type="protein sequence ID" value="ABR54604.1"/>
    <property type="molecule type" value="Genomic_DNA"/>
</dbReference>
<evidence type="ECO:0000256" key="5">
    <source>
        <dbReference type="PIRSR" id="PIRSR037031-51"/>
    </source>
</evidence>
<keyword evidence="9" id="KW-1185">Reference proteome</keyword>